<evidence type="ECO:0000313" key="4">
    <source>
        <dbReference type="Proteomes" id="UP000630615"/>
    </source>
</evidence>
<dbReference type="Pfam" id="PF01381">
    <property type="entry name" value="HTH_3"/>
    <property type="match status" value="1"/>
</dbReference>
<dbReference type="SMART" id="SM00530">
    <property type="entry name" value="HTH_XRE"/>
    <property type="match status" value="1"/>
</dbReference>
<dbReference type="Gene3D" id="1.10.260.40">
    <property type="entry name" value="lambda repressor-like DNA-binding domains"/>
    <property type="match status" value="1"/>
</dbReference>
<protein>
    <submittedName>
        <fullName evidence="3">Transcriptional regulator</fullName>
    </submittedName>
</protein>
<gene>
    <name evidence="3" type="ORF">GCM10011573_34760</name>
</gene>
<dbReference type="PANTHER" id="PTHR46558">
    <property type="entry name" value="TRACRIPTIONAL REGULATORY PROTEIN-RELATED-RELATED"/>
    <property type="match status" value="1"/>
</dbReference>
<reference evidence="4" key="1">
    <citation type="journal article" date="2019" name="Int. J. Syst. Evol. Microbiol.">
        <title>The Global Catalogue of Microorganisms (GCM) 10K type strain sequencing project: providing services to taxonomists for standard genome sequencing and annotation.</title>
        <authorList>
            <consortium name="The Broad Institute Genomics Platform"/>
            <consortium name="The Broad Institute Genome Sequencing Center for Infectious Disease"/>
            <person name="Wu L."/>
            <person name="Ma J."/>
        </authorList>
    </citation>
    <scope>NUCLEOTIDE SEQUENCE [LARGE SCALE GENOMIC DNA]</scope>
    <source>
        <strain evidence="4">CGMCC 1.15942</strain>
    </source>
</reference>
<comment type="caution">
    <text evidence="3">The sequence shown here is derived from an EMBL/GenBank/DDBJ whole genome shotgun (WGS) entry which is preliminary data.</text>
</comment>
<dbReference type="InterPro" id="IPR001387">
    <property type="entry name" value="Cro/C1-type_HTH"/>
</dbReference>
<dbReference type="PANTHER" id="PTHR46558:SF14">
    <property type="entry name" value="HTH-TYPE TRANSCRIPTIONAL REGULATOR ANSR"/>
    <property type="match status" value="1"/>
</dbReference>
<sequence>MGDWLKQARLSKGFTQETLANKAGIAKTTYASYEQGQRNPSIENAKILAKILGFSWTIFFENRVRETSSSESKKVEWDK</sequence>
<dbReference type="RefSeq" id="WP_088270624.1">
    <property type="nucleotide sequence ID" value="NZ_BMKI01000013.1"/>
</dbReference>
<dbReference type="Proteomes" id="UP000630615">
    <property type="component" value="Unassembled WGS sequence"/>
</dbReference>
<dbReference type="EMBL" id="BMKI01000013">
    <property type="protein sequence ID" value="GGD02375.1"/>
    <property type="molecule type" value="Genomic_DNA"/>
</dbReference>
<keyword evidence="4" id="KW-1185">Reference proteome</keyword>
<keyword evidence="1" id="KW-0238">DNA-binding</keyword>
<organism evidence="3 4">
    <name type="scientific">Enterococcus wangshanyuanii</name>
    <dbReference type="NCBI Taxonomy" id="2005703"/>
    <lineage>
        <taxon>Bacteria</taxon>
        <taxon>Bacillati</taxon>
        <taxon>Bacillota</taxon>
        <taxon>Bacilli</taxon>
        <taxon>Lactobacillales</taxon>
        <taxon>Enterococcaceae</taxon>
        <taxon>Enterococcus</taxon>
    </lineage>
</organism>
<dbReference type="CDD" id="cd00093">
    <property type="entry name" value="HTH_XRE"/>
    <property type="match status" value="1"/>
</dbReference>
<dbReference type="PROSITE" id="PS50943">
    <property type="entry name" value="HTH_CROC1"/>
    <property type="match status" value="1"/>
</dbReference>
<evidence type="ECO:0000256" key="1">
    <source>
        <dbReference type="ARBA" id="ARBA00023125"/>
    </source>
</evidence>
<proteinExistence type="predicted"/>
<dbReference type="InterPro" id="IPR010982">
    <property type="entry name" value="Lambda_DNA-bd_dom_sf"/>
</dbReference>
<feature type="domain" description="HTH cro/C1-type" evidence="2">
    <location>
        <begin position="5"/>
        <end position="59"/>
    </location>
</feature>
<evidence type="ECO:0000259" key="2">
    <source>
        <dbReference type="PROSITE" id="PS50943"/>
    </source>
</evidence>
<accession>A0ABQ1PS75</accession>
<name>A0ABQ1PS75_9ENTE</name>
<evidence type="ECO:0000313" key="3">
    <source>
        <dbReference type="EMBL" id="GGD02375.1"/>
    </source>
</evidence>
<dbReference type="SUPFAM" id="SSF47413">
    <property type="entry name" value="lambda repressor-like DNA-binding domains"/>
    <property type="match status" value="1"/>
</dbReference>